<feature type="chain" id="PRO_5047287669" description="Cupredoxin" evidence="2">
    <location>
        <begin position="20"/>
        <end position="229"/>
    </location>
</feature>
<dbReference type="PANTHER" id="PTHR34883:SF15">
    <property type="entry name" value="EXTRACELLULAR SERINE-RICH PROTEIN"/>
    <property type="match status" value="1"/>
</dbReference>
<accession>A0ABR4B969</accession>
<evidence type="ECO:0000313" key="4">
    <source>
        <dbReference type="Proteomes" id="UP001590951"/>
    </source>
</evidence>
<proteinExistence type="predicted"/>
<evidence type="ECO:0000256" key="1">
    <source>
        <dbReference type="SAM" id="MobiDB-lite"/>
    </source>
</evidence>
<comment type="caution">
    <text evidence="3">The sequence shown here is derived from an EMBL/GenBank/DDBJ whole genome shotgun (WGS) entry which is preliminary data.</text>
</comment>
<gene>
    <name evidence="3" type="ORF">ABVK25_005149</name>
</gene>
<evidence type="ECO:0000313" key="3">
    <source>
        <dbReference type="EMBL" id="KAL2054401.1"/>
    </source>
</evidence>
<keyword evidence="2" id="KW-0732">Signal</keyword>
<dbReference type="EMBL" id="JBHFEH010000015">
    <property type="protein sequence ID" value="KAL2054401.1"/>
    <property type="molecule type" value="Genomic_DNA"/>
</dbReference>
<dbReference type="CDD" id="cd00920">
    <property type="entry name" value="Cupredoxin"/>
    <property type="match status" value="1"/>
</dbReference>
<dbReference type="InterPro" id="IPR052953">
    <property type="entry name" value="Ser-rich/MCO-related"/>
</dbReference>
<dbReference type="Proteomes" id="UP001590951">
    <property type="component" value="Unassembled WGS sequence"/>
</dbReference>
<evidence type="ECO:0008006" key="5">
    <source>
        <dbReference type="Google" id="ProtNLM"/>
    </source>
</evidence>
<feature type="signal peptide" evidence="2">
    <location>
        <begin position="1"/>
        <end position="19"/>
    </location>
</feature>
<protein>
    <recommendedName>
        <fullName evidence="5">Cupredoxin</fullName>
    </recommendedName>
</protein>
<feature type="compositionally biased region" description="Gly residues" evidence="1">
    <location>
        <begin position="182"/>
        <end position="194"/>
    </location>
</feature>
<dbReference type="Gene3D" id="2.60.40.420">
    <property type="entry name" value="Cupredoxins - blue copper proteins"/>
    <property type="match status" value="1"/>
</dbReference>
<dbReference type="InterPro" id="IPR008972">
    <property type="entry name" value="Cupredoxin"/>
</dbReference>
<dbReference type="SUPFAM" id="SSF49503">
    <property type="entry name" value="Cupredoxins"/>
    <property type="match status" value="1"/>
</dbReference>
<organism evidence="3 4">
    <name type="scientific">Lepraria finkii</name>
    <dbReference type="NCBI Taxonomy" id="1340010"/>
    <lineage>
        <taxon>Eukaryota</taxon>
        <taxon>Fungi</taxon>
        <taxon>Dikarya</taxon>
        <taxon>Ascomycota</taxon>
        <taxon>Pezizomycotina</taxon>
        <taxon>Lecanoromycetes</taxon>
        <taxon>OSLEUM clade</taxon>
        <taxon>Lecanoromycetidae</taxon>
        <taxon>Lecanorales</taxon>
        <taxon>Lecanorineae</taxon>
        <taxon>Stereocaulaceae</taxon>
        <taxon>Lepraria</taxon>
    </lineage>
</organism>
<reference evidence="3 4" key="1">
    <citation type="submission" date="2024-09" db="EMBL/GenBank/DDBJ databases">
        <title>Rethinking Asexuality: The Enigmatic Case of Functional Sexual Genes in Lepraria (Stereocaulaceae).</title>
        <authorList>
            <person name="Doellman M."/>
            <person name="Sun Y."/>
            <person name="Barcenas-Pena A."/>
            <person name="Lumbsch H.T."/>
            <person name="Grewe F."/>
        </authorList>
    </citation>
    <scope>NUCLEOTIDE SEQUENCE [LARGE SCALE GENOMIC DNA]</scope>
    <source>
        <strain evidence="3 4">Grewe 0041</strain>
    </source>
</reference>
<keyword evidence="4" id="KW-1185">Reference proteome</keyword>
<sequence length="229" mass="22772">MHSTLALSVVPFLLSLTHATNIPITVGADAELAFNPQVITASVGDTLTFSYFPKNHSVVQSSFTDPCHPLADGFFSGFQPLAAGPGPVEFVVTVNDTKPIWIYCSQTSHCQKGMAMVVNQPAPPSPNTLDAYKLAAAKTGISSSPPNIEGGVFISLNSTSTTGSTSTGSASSSGVGSSSSSGSGGSSTGSGSGSGSQSSPISFPGGAAKTAAGFIMLTLAAGGACLALF</sequence>
<evidence type="ECO:0000256" key="2">
    <source>
        <dbReference type="SAM" id="SignalP"/>
    </source>
</evidence>
<feature type="region of interest" description="Disordered" evidence="1">
    <location>
        <begin position="164"/>
        <end position="201"/>
    </location>
</feature>
<name>A0ABR4B969_9LECA</name>
<dbReference type="PANTHER" id="PTHR34883">
    <property type="entry name" value="SERINE-RICH PROTEIN, PUTATIVE-RELATED-RELATED"/>
    <property type="match status" value="1"/>
</dbReference>
<feature type="compositionally biased region" description="Low complexity" evidence="1">
    <location>
        <begin position="164"/>
        <end position="181"/>
    </location>
</feature>